<dbReference type="PANTHER" id="PTHR38590">
    <property type="entry name" value="BLL0828 PROTEIN"/>
    <property type="match status" value="1"/>
</dbReference>
<dbReference type="GO" id="GO:0004519">
    <property type="term" value="F:endonuclease activity"/>
    <property type="evidence" value="ECO:0007669"/>
    <property type="project" value="UniProtKB-KW"/>
</dbReference>
<proteinExistence type="predicted"/>
<dbReference type="PANTHER" id="PTHR38590:SF1">
    <property type="entry name" value="BLL0828 PROTEIN"/>
    <property type="match status" value="1"/>
</dbReference>
<dbReference type="InterPro" id="IPR011335">
    <property type="entry name" value="Restrct_endonuc-II-like"/>
</dbReference>
<keyword evidence="3" id="KW-1185">Reference proteome</keyword>
<name>A0ABR6JHV2_9XANT</name>
<feature type="domain" description="DUF559" evidence="1">
    <location>
        <begin position="16"/>
        <end position="117"/>
    </location>
</feature>
<reference evidence="2 3" key="1">
    <citation type="submission" date="2020-08" db="EMBL/GenBank/DDBJ databases">
        <title>Studying the diversity of plant-associated saprophytic bacteria and their role in host health and plant-pathogen interactions.</title>
        <authorList>
            <person name="Potnis N."/>
        </authorList>
    </citation>
    <scope>NUCLEOTIDE SEQUENCE [LARGE SCALE GENOMIC DNA]</scope>
    <source>
        <strain evidence="2 3">F16</strain>
    </source>
</reference>
<evidence type="ECO:0000313" key="3">
    <source>
        <dbReference type="Proteomes" id="UP000554726"/>
    </source>
</evidence>
<dbReference type="InterPro" id="IPR007569">
    <property type="entry name" value="DUF559"/>
</dbReference>
<dbReference type="Pfam" id="PF04480">
    <property type="entry name" value="DUF559"/>
    <property type="match status" value="1"/>
</dbReference>
<organism evidence="2 3">
    <name type="scientific">Xanthomonas cannabis</name>
    <dbReference type="NCBI Taxonomy" id="1885674"/>
    <lineage>
        <taxon>Bacteria</taxon>
        <taxon>Pseudomonadati</taxon>
        <taxon>Pseudomonadota</taxon>
        <taxon>Gammaproteobacteria</taxon>
        <taxon>Lysobacterales</taxon>
        <taxon>Lysobacteraceae</taxon>
        <taxon>Xanthomonas</taxon>
    </lineage>
</organism>
<protein>
    <submittedName>
        <fullName evidence="2">Very-short-patch-repair endonuclease</fullName>
    </submittedName>
</protein>
<dbReference type="SUPFAM" id="SSF52980">
    <property type="entry name" value="Restriction endonuclease-like"/>
    <property type="match status" value="1"/>
</dbReference>
<evidence type="ECO:0000259" key="1">
    <source>
        <dbReference type="Pfam" id="PF04480"/>
    </source>
</evidence>
<sequence>MAILLPEMSMRHAAKTGFAKHLRREMTAAERALWYRLRDRRLLGFKFRRQFPVGPYIVDFVCLARALIVEIDGSQHLLPGADATRDAFLRCEGFQVLRFWNNAVLANGDDVCEMIARGLLAARSSFPASVLRKTHAQGR</sequence>
<dbReference type="EMBL" id="JACHNS010000001">
    <property type="protein sequence ID" value="MBB4591767.1"/>
    <property type="molecule type" value="Genomic_DNA"/>
</dbReference>
<keyword evidence="2" id="KW-0255">Endonuclease</keyword>
<gene>
    <name evidence="2" type="ORF">FHR60_000390</name>
</gene>
<dbReference type="InterPro" id="IPR047216">
    <property type="entry name" value="Endonuclease_DUF559_bact"/>
</dbReference>
<evidence type="ECO:0000313" key="2">
    <source>
        <dbReference type="EMBL" id="MBB4591767.1"/>
    </source>
</evidence>
<keyword evidence="2" id="KW-0540">Nuclease</keyword>
<comment type="caution">
    <text evidence="2">The sequence shown here is derived from an EMBL/GenBank/DDBJ whole genome shotgun (WGS) entry which is preliminary data.</text>
</comment>
<accession>A0ABR6JHV2</accession>
<keyword evidence="2" id="KW-0378">Hydrolase</keyword>
<dbReference type="CDD" id="cd01038">
    <property type="entry name" value="Endonuclease_DUF559"/>
    <property type="match status" value="1"/>
</dbReference>
<dbReference type="Gene3D" id="3.40.960.10">
    <property type="entry name" value="VSR Endonuclease"/>
    <property type="match status" value="1"/>
</dbReference>
<dbReference type="Proteomes" id="UP000554726">
    <property type="component" value="Unassembled WGS sequence"/>
</dbReference>